<gene>
    <name evidence="1" type="ORF">AVDCRST_MAG53-2838</name>
</gene>
<protein>
    <submittedName>
        <fullName evidence="1">Uncharacterized protein</fullName>
    </submittedName>
</protein>
<name>A0A6J4SZN6_9ACTN</name>
<feature type="non-terminal residue" evidence="1">
    <location>
        <position position="33"/>
    </location>
</feature>
<reference evidence="1" key="1">
    <citation type="submission" date="2020-02" db="EMBL/GenBank/DDBJ databases">
        <authorList>
            <person name="Meier V. D."/>
        </authorList>
    </citation>
    <scope>NUCLEOTIDE SEQUENCE</scope>
    <source>
        <strain evidence="1">AVDCRST_MAG53</strain>
    </source>
</reference>
<accession>A0A6J4SZN6</accession>
<feature type="non-terminal residue" evidence="1">
    <location>
        <position position="1"/>
    </location>
</feature>
<dbReference type="EMBL" id="CADCVR010000079">
    <property type="protein sequence ID" value="CAA9509284.1"/>
    <property type="molecule type" value="Genomic_DNA"/>
</dbReference>
<dbReference type="AlphaFoldDB" id="A0A6J4SZN6"/>
<sequence>CSSSPTAWAASARWWSPSSGRFCCCLSWASSTS</sequence>
<proteinExistence type="predicted"/>
<organism evidence="1">
    <name type="scientific">uncultured Solirubrobacteraceae bacterium</name>
    <dbReference type="NCBI Taxonomy" id="1162706"/>
    <lineage>
        <taxon>Bacteria</taxon>
        <taxon>Bacillati</taxon>
        <taxon>Actinomycetota</taxon>
        <taxon>Thermoleophilia</taxon>
        <taxon>Solirubrobacterales</taxon>
        <taxon>Solirubrobacteraceae</taxon>
        <taxon>environmental samples</taxon>
    </lineage>
</organism>
<evidence type="ECO:0000313" key="1">
    <source>
        <dbReference type="EMBL" id="CAA9509284.1"/>
    </source>
</evidence>